<evidence type="ECO:0000256" key="3">
    <source>
        <dbReference type="ARBA" id="ARBA00023098"/>
    </source>
</evidence>
<dbReference type="Proteomes" id="UP001209570">
    <property type="component" value="Unassembled WGS sequence"/>
</dbReference>
<evidence type="ECO:0000256" key="1">
    <source>
        <dbReference type="ARBA" id="ARBA00022801"/>
    </source>
</evidence>
<evidence type="ECO:0000256" key="5">
    <source>
        <dbReference type="SAM" id="Phobius"/>
    </source>
</evidence>
<organism evidence="7 8">
    <name type="scientific">Pythium insidiosum</name>
    <name type="common">Pythiosis disease agent</name>
    <dbReference type="NCBI Taxonomy" id="114742"/>
    <lineage>
        <taxon>Eukaryota</taxon>
        <taxon>Sar</taxon>
        <taxon>Stramenopiles</taxon>
        <taxon>Oomycota</taxon>
        <taxon>Peronosporomycetes</taxon>
        <taxon>Pythiales</taxon>
        <taxon>Pythiaceae</taxon>
        <taxon>Pythium</taxon>
    </lineage>
</organism>
<gene>
    <name evidence="7" type="ORF">P43SY_008658</name>
</gene>
<feature type="transmembrane region" description="Helical" evidence="5">
    <location>
        <begin position="114"/>
        <end position="132"/>
    </location>
</feature>
<evidence type="ECO:0000313" key="7">
    <source>
        <dbReference type="EMBL" id="KAJ0401583.1"/>
    </source>
</evidence>
<dbReference type="SUPFAM" id="SSF52151">
    <property type="entry name" value="FabD/lysophospholipase-like"/>
    <property type="match status" value="1"/>
</dbReference>
<dbReference type="GO" id="GO:0004806">
    <property type="term" value="F:triacylglycerol lipase activity"/>
    <property type="evidence" value="ECO:0007669"/>
    <property type="project" value="InterPro"/>
</dbReference>
<dbReference type="AlphaFoldDB" id="A0AAD5LKX0"/>
<sequence>MEMRRTPATSDRAWANSERVAQLVANVIGGIFVIVGLSSYVATVIGKALSVAPTMSEFFVAHIRDAIALTHVEQGLPACWSLSKASGMIAFAECLGLLRALGNDEQQDTPSRIRVSYAGTAIGVILLASFVVTKYKWIGWYCWLQFVVVIQWFIALYQVLRVTLSITSYFTVKLIKIVASGTRAVRVMVFGLRTKHAAALRQLMKNAQSYHEWFNMAQYLDELEGKNDWKAKVSAEDHDHCDFYQLNKNTQELAAAIESKNIDALKYILTTFVMRNKLGIDAADLHLESNTGTKHVIERYNALVVKGLEFLANADEDVFPAHEKTLFFRKLKQSFGSTALCLSGGGAIAMYHMGVIKALLHADLLPNVISGSSGGSIAAAMAACKTNEELLETVIHRDISTQYFHFDIRWFPPLLHQLAHCVKTGFLVECSDFERTTKHYYGEPMDARDKFMHYTFQDAFLKTGRHVCITVSASDVTGHKGPKKLLLNHINTPHVLLWSAVAVSCSLPGIMKGKKLMARDHNGNIVPYDAMGQEWVDGSIQHDLPMETMASCFNVTNFIVSQVNPHVVPFVGDDVHKPTFRKSLFHTLESVIAADVRHRLKMLAFLGLFPKIYGHQFSSYFKQNFSGNVTLIPDFVFLEAIGVKAILNPTKEDMDRYILGGQRAVWPKLAYIGHLCAIEKCLDRCLEPLMGAKLVRYENWLHPESKEKESWRRRDVPPGPAFSH</sequence>
<keyword evidence="2 4" id="KW-0442">Lipid degradation</keyword>
<feature type="transmembrane region" description="Helical" evidence="5">
    <location>
        <begin position="20"/>
        <end position="45"/>
    </location>
</feature>
<dbReference type="InterPro" id="IPR002641">
    <property type="entry name" value="PNPLA_dom"/>
</dbReference>
<dbReference type="PANTHER" id="PTHR14226:SF10">
    <property type="entry name" value="TRIACYLGLYCEROL LIPASE 4-RELATED"/>
    <property type="match status" value="1"/>
</dbReference>
<keyword evidence="1 4" id="KW-0378">Hydrolase</keyword>
<dbReference type="Pfam" id="PF11815">
    <property type="entry name" value="DUF3336"/>
    <property type="match status" value="1"/>
</dbReference>
<keyword evidence="8" id="KW-1185">Reference proteome</keyword>
<name>A0AAD5LKX0_PYTIN</name>
<keyword evidence="5" id="KW-0812">Transmembrane</keyword>
<evidence type="ECO:0000259" key="6">
    <source>
        <dbReference type="PROSITE" id="PS51635"/>
    </source>
</evidence>
<feature type="transmembrane region" description="Helical" evidence="5">
    <location>
        <begin position="138"/>
        <end position="160"/>
    </location>
</feature>
<dbReference type="InterPro" id="IPR016035">
    <property type="entry name" value="Acyl_Trfase/lysoPLipase"/>
</dbReference>
<keyword evidence="5" id="KW-1133">Transmembrane helix</keyword>
<dbReference type="Gene3D" id="3.40.1090.10">
    <property type="entry name" value="Cytosolic phospholipase A2 catalytic domain"/>
    <property type="match status" value="2"/>
</dbReference>
<evidence type="ECO:0000256" key="2">
    <source>
        <dbReference type="ARBA" id="ARBA00022963"/>
    </source>
</evidence>
<dbReference type="EMBL" id="JAKCXM010000124">
    <property type="protein sequence ID" value="KAJ0401583.1"/>
    <property type="molecule type" value="Genomic_DNA"/>
</dbReference>
<dbReference type="GO" id="GO:0016042">
    <property type="term" value="P:lipid catabolic process"/>
    <property type="evidence" value="ECO:0007669"/>
    <property type="project" value="UniProtKB-UniRule"/>
</dbReference>
<dbReference type="PROSITE" id="PS51635">
    <property type="entry name" value="PNPLA"/>
    <property type="match status" value="1"/>
</dbReference>
<dbReference type="Pfam" id="PF01734">
    <property type="entry name" value="Patatin"/>
    <property type="match status" value="1"/>
</dbReference>
<reference evidence="7" key="1">
    <citation type="submission" date="2021-12" db="EMBL/GenBank/DDBJ databases">
        <title>Prjna785345.</title>
        <authorList>
            <person name="Rujirawat T."/>
            <person name="Krajaejun T."/>
        </authorList>
    </citation>
    <scope>NUCLEOTIDE SEQUENCE</scope>
    <source>
        <strain evidence="7">Pi057C3</strain>
    </source>
</reference>
<evidence type="ECO:0000313" key="8">
    <source>
        <dbReference type="Proteomes" id="UP001209570"/>
    </source>
</evidence>
<evidence type="ECO:0000256" key="4">
    <source>
        <dbReference type="PROSITE-ProRule" id="PRU01161"/>
    </source>
</evidence>
<keyword evidence="3 4" id="KW-0443">Lipid metabolism</keyword>
<feature type="active site" description="Proton acceptor" evidence="4">
    <location>
        <position position="537"/>
    </location>
</feature>
<feature type="active site" description="Nucleophile" evidence="4">
    <location>
        <position position="373"/>
    </location>
</feature>
<dbReference type="InterPro" id="IPR050301">
    <property type="entry name" value="NTE"/>
</dbReference>
<dbReference type="InterPro" id="IPR021771">
    <property type="entry name" value="Triacylglycerol_lipase_N"/>
</dbReference>
<comment type="caution">
    <text evidence="7">The sequence shown here is derived from an EMBL/GenBank/DDBJ whole genome shotgun (WGS) entry which is preliminary data.</text>
</comment>
<dbReference type="PANTHER" id="PTHR14226">
    <property type="entry name" value="NEUROPATHY TARGET ESTERASE/SWISS CHEESE D.MELANOGASTER"/>
    <property type="match status" value="1"/>
</dbReference>
<proteinExistence type="predicted"/>
<keyword evidence="5" id="KW-0472">Membrane</keyword>
<feature type="short sequence motif" description="GXSXG" evidence="4">
    <location>
        <begin position="371"/>
        <end position="375"/>
    </location>
</feature>
<feature type="domain" description="PNPLA" evidence="6">
    <location>
        <begin position="340"/>
        <end position="550"/>
    </location>
</feature>
<accession>A0AAD5LKX0</accession>
<comment type="caution">
    <text evidence="4">Lacks conserved residue(s) required for the propagation of feature annotation.</text>
</comment>
<protein>
    <recommendedName>
        <fullName evidence="6">PNPLA domain-containing protein</fullName>
    </recommendedName>
</protein>